<dbReference type="InterPro" id="IPR051257">
    <property type="entry name" value="Diverse_CBS-Domain"/>
</dbReference>
<reference evidence="5" key="1">
    <citation type="submission" date="2006-03" db="EMBL/GenBank/DDBJ databases">
        <title>Complete sequence of Rhodopseudomonas palustris BisB18.</title>
        <authorList>
            <consortium name="US DOE Joint Genome Institute"/>
            <person name="Copeland A."/>
            <person name="Lucas S."/>
            <person name="Lapidus A."/>
            <person name="Barry K."/>
            <person name="Detter J.C."/>
            <person name="Glavina del Rio T."/>
            <person name="Hammon N."/>
            <person name="Israni S."/>
            <person name="Dalin E."/>
            <person name="Tice H."/>
            <person name="Pitluck S."/>
            <person name="Chain P."/>
            <person name="Malfatti S."/>
            <person name="Shin M."/>
            <person name="Vergez L."/>
            <person name="Schmutz J."/>
            <person name="Larimer F."/>
            <person name="Land M."/>
            <person name="Hauser L."/>
            <person name="Pelletier D.A."/>
            <person name="Kyrpides N."/>
            <person name="Anderson I."/>
            <person name="Oda Y."/>
            <person name="Harwood C.S."/>
            <person name="Richardson P."/>
        </authorList>
    </citation>
    <scope>NUCLEOTIDE SEQUENCE [LARGE SCALE GENOMIC DNA]</scope>
    <source>
        <strain evidence="5">BisB18</strain>
    </source>
</reference>
<sequence>MLARDVMTTDVSVVGPNSSSAEVARILLATRVSALPVVDHDGAPIGVVSEWDLVGQHATDRVAKRERWLSHLAEGQPLAADFLQSVDPTNRTTAEIMHQPVIAVPETTPIAEVARLIAEHRIKRVFVTRGDRLVGVVSRIDLVRAHLLEATPVALHPRRVPVGEESSDVSTARSGPPPVPNPSTSAPTIASGPSAAEFDLLVAAAEQAEQMQRTAAERIASDARRALVTALQQKVLSHAAWQSLIERARHVAKRGGREFLLIRFPSELCSDRGRAINAADPKWPESLCGEAADVFERWQRELKPQGFGLTAQILDFPGGFPGDAGLTLRWGR</sequence>
<evidence type="ECO:0000259" key="4">
    <source>
        <dbReference type="PROSITE" id="PS51371"/>
    </source>
</evidence>
<protein>
    <submittedName>
        <fullName evidence="5">CBS</fullName>
    </submittedName>
</protein>
<dbReference type="HOGENOM" id="CLU_818546_0_0_5"/>
<dbReference type="OrthoDB" id="7871683at2"/>
<dbReference type="PANTHER" id="PTHR43080">
    <property type="entry name" value="CBS DOMAIN-CONTAINING PROTEIN CBSX3, MITOCHONDRIAL"/>
    <property type="match status" value="1"/>
</dbReference>
<feature type="domain" description="CBS" evidence="4">
    <location>
        <begin position="97"/>
        <end position="153"/>
    </location>
</feature>
<feature type="region of interest" description="Disordered" evidence="3">
    <location>
        <begin position="159"/>
        <end position="190"/>
    </location>
</feature>
<name>Q21BL7_RHOPB</name>
<keyword evidence="1 2" id="KW-0129">CBS domain</keyword>
<dbReference type="Pfam" id="PF00571">
    <property type="entry name" value="CBS"/>
    <property type="match status" value="2"/>
</dbReference>
<dbReference type="STRING" id="316056.RPC_0646"/>
<dbReference type="PANTHER" id="PTHR43080:SF2">
    <property type="entry name" value="CBS DOMAIN-CONTAINING PROTEIN"/>
    <property type="match status" value="1"/>
</dbReference>
<organism evidence="5">
    <name type="scientific">Rhodopseudomonas palustris (strain BisB18)</name>
    <dbReference type="NCBI Taxonomy" id="316056"/>
    <lineage>
        <taxon>Bacteria</taxon>
        <taxon>Pseudomonadati</taxon>
        <taxon>Pseudomonadota</taxon>
        <taxon>Alphaproteobacteria</taxon>
        <taxon>Hyphomicrobiales</taxon>
        <taxon>Nitrobacteraceae</taxon>
        <taxon>Rhodopseudomonas</taxon>
    </lineage>
</organism>
<accession>Q21BL7</accession>
<dbReference type="SMART" id="SM00116">
    <property type="entry name" value="CBS"/>
    <property type="match status" value="2"/>
</dbReference>
<gene>
    <name evidence="5" type="ordered locus">RPC_0646</name>
</gene>
<dbReference type="InterPro" id="IPR046342">
    <property type="entry name" value="CBS_dom_sf"/>
</dbReference>
<evidence type="ECO:0000256" key="2">
    <source>
        <dbReference type="PROSITE-ProRule" id="PRU00703"/>
    </source>
</evidence>
<dbReference type="SUPFAM" id="SSF54631">
    <property type="entry name" value="CBS-domain pair"/>
    <property type="match status" value="1"/>
</dbReference>
<dbReference type="RefSeq" id="WP_011471127.1">
    <property type="nucleotide sequence ID" value="NC_007925.1"/>
</dbReference>
<proteinExistence type="predicted"/>
<evidence type="ECO:0000256" key="3">
    <source>
        <dbReference type="SAM" id="MobiDB-lite"/>
    </source>
</evidence>
<dbReference type="PROSITE" id="PS51371">
    <property type="entry name" value="CBS"/>
    <property type="match status" value="2"/>
</dbReference>
<dbReference type="KEGG" id="rpc:RPC_0646"/>
<dbReference type="InterPro" id="IPR000644">
    <property type="entry name" value="CBS_dom"/>
</dbReference>
<evidence type="ECO:0000313" key="5">
    <source>
        <dbReference type="EMBL" id="ABD86219.1"/>
    </source>
</evidence>
<feature type="domain" description="CBS" evidence="4">
    <location>
        <begin position="7"/>
        <end position="64"/>
    </location>
</feature>
<evidence type="ECO:0000256" key="1">
    <source>
        <dbReference type="ARBA" id="ARBA00023122"/>
    </source>
</evidence>
<dbReference type="CDD" id="cd04586">
    <property type="entry name" value="CBS_pair_BON_assoc"/>
    <property type="match status" value="1"/>
</dbReference>
<dbReference type="Gene3D" id="3.10.580.10">
    <property type="entry name" value="CBS-domain"/>
    <property type="match status" value="1"/>
</dbReference>
<dbReference type="EMBL" id="CP000301">
    <property type="protein sequence ID" value="ABD86219.1"/>
    <property type="molecule type" value="Genomic_DNA"/>
</dbReference>
<dbReference type="AlphaFoldDB" id="Q21BL7"/>
<dbReference type="eggNOG" id="COG0517">
    <property type="taxonomic scope" value="Bacteria"/>
</dbReference>